<keyword evidence="3" id="KW-1133">Transmembrane helix</keyword>
<accession>A0A558C2H2</accession>
<organism evidence="4 5">
    <name type="scientific">Hymenobacter setariae</name>
    <dbReference type="NCBI Taxonomy" id="2594794"/>
    <lineage>
        <taxon>Bacteria</taxon>
        <taxon>Pseudomonadati</taxon>
        <taxon>Bacteroidota</taxon>
        <taxon>Cytophagia</taxon>
        <taxon>Cytophagales</taxon>
        <taxon>Hymenobacteraceae</taxon>
        <taxon>Hymenobacter</taxon>
    </lineage>
</organism>
<evidence type="ECO:0000256" key="3">
    <source>
        <dbReference type="SAM" id="Phobius"/>
    </source>
</evidence>
<evidence type="ECO:0000313" key="4">
    <source>
        <dbReference type="EMBL" id="TVT43005.1"/>
    </source>
</evidence>
<evidence type="ECO:0008006" key="6">
    <source>
        <dbReference type="Google" id="ProtNLM"/>
    </source>
</evidence>
<dbReference type="Proteomes" id="UP000317624">
    <property type="component" value="Unassembled WGS sequence"/>
</dbReference>
<name>A0A558C2H2_9BACT</name>
<keyword evidence="1" id="KW-0175">Coiled coil</keyword>
<feature type="region of interest" description="Disordered" evidence="2">
    <location>
        <begin position="461"/>
        <end position="506"/>
    </location>
</feature>
<comment type="caution">
    <text evidence="4">The sequence shown here is derived from an EMBL/GenBank/DDBJ whole genome shotgun (WGS) entry which is preliminary data.</text>
</comment>
<keyword evidence="5" id="KW-1185">Reference proteome</keyword>
<feature type="compositionally biased region" description="Low complexity" evidence="2">
    <location>
        <begin position="348"/>
        <end position="367"/>
    </location>
</feature>
<feature type="region of interest" description="Disordered" evidence="2">
    <location>
        <begin position="348"/>
        <end position="374"/>
    </location>
</feature>
<dbReference type="RefSeq" id="WP_144843965.1">
    <property type="nucleotide sequence ID" value="NZ_VMRJ01000001.1"/>
</dbReference>
<dbReference type="AlphaFoldDB" id="A0A558C2H2"/>
<feature type="coiled-coil region" evidence="1">
    <location>
        <begin position="253"/>
        <end position="280"/>
    </location>
</feature>
<reference evidence="4 5" key="1">
    <citation type="submission" date="2019-07" db="EMBL/GenBank/DDBJ databases">
        <title>Hymenobacter sp. straun FUR1 Genome sequencing and assembly.</title>
        <authorList>
            <person name="Chhetri G."/>
        </authorList>
    </citation>
    <scope>NUCLEOTIDE SEQUENCE [LARGE SCALE GENOMIC DNA]</scope>
    <source>
        <strain evidence="4 5">Fur1</strain>
    </source>
</reference>
<keyword evidence="3" id="KW-0472">Membrane</keyword>
<feature type="transmembrane region" description="Helical" evidence="3">
    <location>
        <begin position="386"/>
        <end position="407"/>
    </location>
</feature>
<proteinExistence type="predicted"/>
<dbReference type="OrthoDB" id="859044at2"/>
<feature type="coiled-coil region" evidence="1">
    <location>
        <begin position="309"/>
        <end position="347"/>
    </location>
</feature>
<gene>
    <name evidence="4" type="ORF">FNT36_02625</name>
</gene>
<evidence type="ECO:0000256" key="1">
    <source>
        <dbReference type="SAM" id="Coils"/>
    </source>
</evidence>
<feature type="compositionally biased region" description="Basic and acidic residues" evidence="2">
    <location>
        <begin position="466"/>
        <end position="476"/>
    </location>
</feature>
<feature type="compositionally biased region" description="Low complexity" evidence="2">
    <location>
        <begin position="496"/>
        <end position="506"/>
    </location>
</feature>
<keyword evidence="3" id="KW-0812">Transmembrane</keyword>
<sequence length="506" mass="54572">MLVSVLPVPFGDAGRQRQYEAVLAAFENEADMPATVLLGNLGAFSPAQADIIVVQPTSLAFGVLLPQAGQLTIPALTHGSWQLDGQPLPGFTDADNPFVHYQQQLPLALAWLSEHLGLPEEELPPCTGFALFEAPLTFGPGVETQLHRHTAATDFQLVGGVEQFLARLHQLPAASAALNEDELLDWGEYLAREPYVAHEQGIPIGLFDDLPALLKQKLQQLWRWLGAEDIPADPPYGSAPLLPDPALRDEQEQARLHQLRQELLAELQQQRQEAAAREATRTQELAQLRQQLAQAGQPAAERQAELAAKAALEESLHTARAELTARNQELDARLRQLEQLSQQLRAAPVAVPARPASQPVAAPRQASGRATPPKVAYRRMQQAERWGLIALAVGILGAGGVGLARWLHPSQSKPLTTAPRRAAPVYQPEEDLVPSPVIIYDSVAHTGLTVPDTSLVREAAAPDANYEDHEAARRAESAPVRLDSAASAPEPPRPAPADSVAASPAP</sequence>
<dbReference type="EMBL" id="VMRJ01000001">
    <property type="protein sequence ID" value="TVT43005.1"/>
    <property type="molecule type" value="Genomic_DNA"/>
</dbReference>
<evidence type="ECO:0000256" key="2">
    <source>
        <dbReference type="SAM" id="MobiDB-lite"/>
    </source>
</evidence>
<evidence type="ECO:0000313" key="5">
    <source>
        <dbReference type="Proteomes" id="UP000317624"/>
    </source>
</evidence>
<protein>
    <recommendedName>
        <fullName evidence="6">NERD domain-containing protein</fullName>
    </recommendedName>
</protein>